<dbReference type="Proteomes" id="UP000233551">
    <property type="component" value="Unassembled WGS sequence"/>
</dbReference>
<evidence type="ECO:0000259" key="1">
    <source>
        <dbReference type="Pfam" id="PF13966"/>
    </source>
</evidence>
<feature type="domain" description="Reverse transcriptase zinc-binding" evidence="1">
    <location>
        <begin position="74"/>
        <end position="160"/>
    </location>
</feature>
<name>A0A2I0IWB7_PUNGR</name>
<comment type="caution">
    <text evidence="2">The sequence shown here is derived from an EMBL/GenBank/DDBJ whole genome shotgun (WGS) entry which is preliminary data.</text>
</comment>
<dbReference type="InterPro" id="IPR026960">
    <property type="entry name" value="RVT-Znf"/>
</dbReference>
<dbReference type="EMBL" id="PGOL01002437">
    <property type="protein sequence ID" value="PKI48043.1"/>
    <property type="molecule type" value="Genomic_DNA"/>
</dbReference>
<organism evidence="2 3">
    <name type="scientific">Punica granatum</name>
    <name type="common">Pomegranate</name>
    <dbReference type="NCBI Taxonomy" id="22663"/>
    <lineage>
        <taxon>Eukaryota</taxon>
        <taxon>Viridiplantae</taxon>
        <taxon>Streptophyta</taxon>
        <taxon>Embryophyta</taxon>
        <taxon>Tracheophyta</taxon>
        <taxon>Spermatophyta</taxon>
        <taxon>Magnoliopsida</taxon>
        <taxon>eudicotyledons</taxon>
        <taxon>Gunneridae</taxon>
        <taxon>Pentapetalae</taxon>
        <taxon>rosids</taxon>
        <taxon>malvids</taxon>
        <taxon>Myrtales</taxon>
        <taxon>Lythraceae</taxon>
        <taxon>Punica</taxon>
    </lineage>
</organism>
<dbReference type="AlphaFoldDB" id="A0A2I0IWB7"/>
<proteinExistence type="predicted"/>
<evidence type="ECO:0000313" key="2">
    <source>
        <dbReference type="EMBL" id="PKI48043.1"/>
    </source>
</evidence>
<gene>
    <name evidence="2" type="ORF">CRG98_031560</name>
</gene>
<evidence type="ECO:0000313" key="3">
    <source>
        <dbReference type="Proteomes" id="UP000233551"/>
    </source>
</evidence>
<dbReference type="PANTHER" id="PTHR36617:SF15">
    <property type="entry name" value="REVERSE TRANSCRIPTASE ZINC-BINDING DOMAIN-CONTAINING PROTEIN"/>
    <property type="match status" value="1"/>
</dbReference>
<dbReference type="Pfam" id="PF13966">
    <property type="entry name" value="zf-RVT"/>
    <property type="match status" value="1"/>
</dbReference>
<keyword evidence="3" id="KW-1185">Reference proteome</keyword>
<reference evidence="2 3" key="1">
    <citation type="submission" date="2017-11" db="EMBL/GenBank/DDBJ databases">
        <title>De-novo sequencing of pomegranate (Punica granatum L.) genome.</title>
        <authorList>
            <person name="Akparov Z."/>
            <person name="Amiraslanov A."/>
            <person name="Hajiyeva S."/>
            <person name="Abbasov M."/>
            <person name="Kaur K."/>
            <person name="Hamwieh A."/>
            <person name="Solovyev V."/>
            <person name="Salamov A."/>
            <person name="Braich B."/>
            <person name="Kosarev P."/>
            <person name="Mahmoud A."/>
            <person name="Hajiyev E."/>
            <person name="Babayeva S."/>
            <person name="Izzatullayeva V."/>
            <person name="Mammadov A."/>
            <person name="Mammadov A."/>
            <person name="Sharifova S."/>
            <person name="Ojaghi J."/>
            <person name="Eynullazada K."/>
            <person name="Bayramov B."/>
            <person name="Abdulazimova A."/>
            <person name="Shahmuradov I."/>
        </authorList>
    </citation>
    <scope>NUCLEOTIDE SEQUENCE [LARGE SCALE GENOMIC DNA]</scope>
    <source>
        <strain evidence="3">cv. AG2017</strain>
        <tissue evidence="2">Leaf</tissue>
    </source>
</reference>
<protein>
    <recommendedName>
        <fullName evidence="1">Reverse transcriptase zinc-binding domain-containing protein</fullName>
    </recommendedName>
</protein>
<dbReference type="PANTHER" id="PTHR36617">
    <property type="entry name" value="PROTEIN, PUTATIVE-RELATED"/>
    <property type="match status" value="1"/>
</dbReference>
<sequence length="205" mass="23016">MANALPQGHGASVERGEKWRVGDGARVKFWEDKWVGSSTLRRQVVGPLPRGEAERLVSSAVSPERDWSLDDGKFSAKSAHGLLAKADNTDTPIDCRWIWKCKATPRILLFVWLCLHQRIATTSLFVQRGIQIDPCCPFCRGHNELVLHILRDGCIAKLFWEYITPPGDATIFFIDNIDSWLTSNCTSLSTSHLGIPWDIIFITAI</sequence>
<accession>A0A2I0IWB7</accession>